<keyword evidence="1" id="KW-0472">Membrane</keyword>
<evidence type="ECO:0000256" key="1">
    <source>
        <dbReference type="SAM" id="Phobius"/>
    </source>
</evidence>
<keyword evidence="1" id="KW-1133">Transmembrane helix</keyword>
<organism evidence="3 4">
    <name type="scientific">Anaerocolumna aminovalerica</name>
    <dbReference type="NCBI Taxonomy" id="1527"/>
    <lineage>
        <taxon>Bacteria</taxon>
        <taxon>Bacillati</taxon>
        <taxon>Bacillota</taxon>
        <taxon>Clostridia</taxon>
        <taxon>Lachnospirales</taxon>
        <taxon>Lachnospiraceae</taxon>
        <taxon>Anaerocolumna</taxon>
    </lineage>
</organism>
<proteinExistence type="predicted"/>
<dbReference type="EMBL" id="FOWD01000014">
    <property type="protein sequence ID" value="SFO24088.1"/>
    <property type="molecule type" value="Genomic_DNA"/>
</dbReference>
<dbReference type="RefSeq" id="WP_091686532.1">
    <property type="nucleotide sequence ID" value="NZ_BAABFM010000048.1"/>
</dbReference>
<sequence length="588" mass="66452">MRNFLTTLLQCSLSMSLVTLVYVAILPLLSKRYAAKWRYMVWLAIAAGWIFPFRPHIKLPFLPMQIQKIPVEPMQPIVNIVPSMVNPGAIVTTPSTIPLWRVLPAIWIIGIISAVAYHTLRHSRFMKMVRRWSEPITDSGSLKILEDLKAELDIKAQVELSLCQSITSPMLVGFFHPAILLPAIKTTDNDLYLILKHELIHFQRRDLWCKALILTATTLHWFNPVVYLMSKAAAIQCEISCDELVLQGTDFQQRKQYGETILGIVRNGGKIQTTLSTNFYGGKKGMKNRIFSIMDTKQKKAGVVILCMALAGIIITGATLTAAADKEPAYAFEGNIPLSDREKAKQEQERKEEKAKQYSIYTKFGLNYNQENDRFYYNDQLVRFFADKLDDKDSYNSFSYTEGDVDLRGVRNEKYELIALEPVSQKEYDQRTAKIQAFSESLSEIQESAIQESEMQENVGNESINTNSTAIETGDSNKNINGVIQEKADSNGLTGNGSDAVEAGDPNYVDHSLNAYTKYGISYDRDAEVWMYQDKPIHCLYDNGYTTFIDNSKVALKDGLSLKVIRNSNAGIEQLAEMTEAEVNRLFN</sequence>
<dbReference type="AlphaFoldDB" id="A0A1I5FJX0"/>
<feature type="transmembrane region" description="Helical" evidence="1">
    <location>
        <begin position="301"/>
        <end position="324"/>
    </location>
</feature>
<feature type="transmembrane region" description="Helical" evidence="1">
    <location>
        <begin position="37"/>
        <end position="54"/>
    </location>
</feature>
<dbReference type="PANTHER" id="PTHR34978">
    <property type="entry name" value="POSSIBLE SENSOR-TRANSDUCER PROTEIN BLAR"/>
    <property type="match status" value="1"/>
</dbReference>
<dbReference type="PANTHER" id="PTHR34978:SF3">
    <property type="entry name" value="SLR0241 PROTEIN"/>
    <property type="match status" value="1"/>
</dbReference>
<name>A0A1I5FJX0_9FIRM</name>
<evidence type="ECO:0000313" key="4">
    <source>
        <dbReference type="Proteomes" id="UP000198806"/>
    </source>
</evidence>
<gene>
    <name evidence="3" type="ORF">SAMN04489757_11489</name>
</gene>
<dbReference type="OrthoDB" id="9770467at2"/>
<dbReference type="STRING" id="1527.SAMN04489757_11489"/>
<reference evidence="3 4" key="1">
    <citation type="submission" date="2016-10" db="EMBL/GenBank/DDBJ databases">
        <authorList>
            <person name="de Groot N.N."/>
        </authorList>
    </citation>
    <scope>NUCLEOTIDE SEQUENCE [LARGE SCALE GENOMIC DNA]</scope>
    <source>
        <strain evidence="3 4">DSM 1283</strain>
    </source>
</reference>
<dbReference type="Proteomes" id="UP000198806">
    <property type="component" value="Unassembled WGS sequence"/>
</dbReference>
<evidence type="ECO:0000313" key="3">
    <source>
        <dbReference type="EMBL" id="SFO24088.1"/>
    </source>
</evidence>
<keyword evidence="1" id="KW-0812">Transmembrane</keyword>
<dbReference type="CDD" id="cd07341">
    <property type="entry name" value="M56_BlaR1_MecR1_like"/>
    <property type="match status" value="1"/>
</dbReference>
<protein>
    <submittedName>
        <fullName evidence="3">Signal transducer regulating beta-lactamase production, contains metallopeptidase domain</fullName>
    </submittedName>
</protein>
<feature type="domain" description="Peptidase M56" evidence="2">
    <location>
        <begin position="7"/>
        <end position="291"/>
    </location>
</feature>
<evidence type="ECO:0000259" key="2">
    <source>
        <dbReference type="Pfam" id="PF05569"/>
    </source>
</evidence>
<feature type="transmembrane region" description="Helical" evidence="1">
    <location>
        <begin position="12"/>
        <end position="30"/>
    </location>
</feature>
<accession>A0A1I5FJX0</accession>
<keyword evidence="4" id="KW-1185">Reference proteome</keyword>
<feature type="transmembrane region" description="Helical" evidence="1">
    <location>
        <begin position="102"/>
        <end position="120"/>
    </location>
</feature>
<dbReference type="Pfam" id="PF05569">
    <property type="entry name" value="Peptidase_M56"/>
    <property type="match status" value="1"/>
</dbReference>
<dbReference type="InterPro" id="IPR052173">
    <property type="entry name" value="Beta-lactam_resp_regulator"/>
</dbReference>
<dbReference type="InterPro" id="IPR008756">
    <property type="entry name" value="Peptidase_M56"/>
</dbReference>